<comment type="caution">
    <text evidence="3">Lacks conserved residue(s) required for the propagation of feature annotation.</text>
</comment>
<gene>
    <name evidence="7" type="ORF">CRENBAI_013757</name>
</gene>
<dbReference type="EMBL" id="JAHHUM010002908">
    <property type="protein sequence ID" value="KAK5599907.1"/>
    <property type="molecule type" value="Genomic_DNA"/>
</dbReference>
<evidence type="ECO:0000256" key="2">
    <source>
        <dbReference type="ARBA" id="ARBA00022525"/>
    </source>
</evidence>
<feature type="chain" id="PRO_5043956502" description="Olfactomedin-like domain-containing protein" evidence="5">
    <location>
        <begin position="19"/>
        <end position="469"/>
    </location>
</feature>
<dbReference type="InterPro" id="IPR050605">
    <property type="entry name" value="Olfactomedin-like_domain"/>
</dbReference>
<evidence type="ECO:0000256" key="4">
    <source>
        <dbReference type="SAM" id="MobiDB-lite"/>
    </source>
</evidence>
<feature type="domain" description="Olfactomedin-like" evidence="6">
    <location>
        <begin position="186"/>
        <end position="462"/>
    </location>
</feature>
<keyword evidence="8" id="KW-1185">Reference proteome</keyword>
<proteinExistence type="predicted"/>
<sequence length="469" mass="53453">MKMYVILPLWALFTVTQQKVPSDNCLCELISSDKPFPYDKLKTAQDSALSCTNTITSQKTFALDSLLLGLNRRLPQLEHDVAMLEKEDDRTLYGALSLHIIENELAEIQQMIYKLNSTTTESKHLSENMAQQLENIKKEMDELEKFDTMQVVKRQQANQRLKRDLDQCRNNGVHPPNRPTQPTGRTCPHGRFLNITGPRVQTAGEYPGSYKYGAWGRDPKPEPGKESWHWRVMLTSSNRYAHYVRLYSSLSSLIVGISVPGNVQIHPSNPTTNTIQGPNVVLYAGALYYNCYNKDAVCRFNLTSKSVTSLDLPKGTRYNSKGDFCHLEECYPYTDLDLATDESGVWVIYTTTQDFGNLLLSKVEESEPPKLGKTWRTSVYKRSVTNTFMACGVLYATRYVNKNMEEIFYSFDTMTGKENFNVGIFINKVSSDILSLNYSPVDQMLHAYCDAQMVSYKVLFELMGNNFPY</sequence>
<dbReference type="InterPro" id="IPR003112">
    <property type="entry name" value="Olfac-like_dom"/>
</dbReference>
<evidence type="ECO:0000256" key="5">
    <source>
        <dbReference type="SAM" id="SignalP"/>
    </source>
</evidence>
<keyword evidence="5" id="KW-0732">Signal</keyword>
<comment type="subcellular location">
    <subcellularLocation>
        <location evidence="1">Secreted</location>
    </subcellularLocation>
</comment>
<name>A0AAV9QSY7_9TELE</name>
<dbReference type="GO" id="GO:0005615">
    <property type="term" value="C:extracellular space"/>
    <property type="evidence" value="ECO:0007669"/>
    <property type="project" value="TreeGrafter"/>
</dbReference>
<feature type="region of interest" description="Disordered" evidence="4">
    <location>
        <begin position="167"/>
        <end position="192"/>
    </location>
</feature>
<dbReference type="GO" id="GO:0007165">
    <property type="term" value="P:signal transduction"/>
    <property type="evidence" value="ECO:0007669"/>
    <property type="project" value="TreeGrafter"/>
</dbReference>
<dbReference type="PANTHER" id="PTHR23192:SF68">
    <property type="entry name" value="OLFACTOMEDIN-4-LIKE"/>
    <property type="match status" value="1"/>
</dbReference>
<dbReference type="PROSITE" id="PS51132">
    <property type="entry name" value="OLF"/>
    <property type="match status" value="1"/>
</dbReference>
<dbReference type="SMART" id="SM00284">
    <property type="entry name" value="OLF"/>
    <property type="match status" value="1"/>
</dbReference>
<accession>A0AAV9QSY7</accession>
<comment type="caution">
    <text evidence="7">The sequence shown here is derived from an EMBL/GenBank/DDBJ whole genome shotgun (WGS) entry which is preliminary data.</text>
</comment>
<evidence type="ECO:0000256" key="3">
    <source>
        <dbReference type="PROSITE-ProRule" id="PRU00446"/>
    </source>
</evidence>
<dbReference type="PANTHER" id="PTHR23192">
    <property type="entry name" value="OLFACTOMEDIN-RELATED"/>
    <property type="match status" value="1"/>
</dbReference>
<evidence type="ECO:0000313" key="8">
    <source>
        <dbReference type="Proteomes" id="UP001311232"/>
    </source>
</evidence>
<reference evidence="7 8" key="1">
    <citation type="submission" date="2021-06" db="EMBL/GenBank/DDBJ databases">
        <authorList>
            <person name="Palmer J.M."/>
        </authorList>
    </citation>
    <scope>NUCLEOTIDE SEQUENCE [LARGE SCALE GENOMIC DNA]</scope>
    <source>
        <strain evidence="7 8">MEX-2019</strain>
        <tissue evidence="7">Muscle</tissue>
    </source>
</reference>
<dbReference type="Pfam" id="PF02191">
    <property type="entry name" value="OLF"/>
    <property type="match status" value="1"/>
</dbReference>
<dbReference type="AlphaFoldDB" id="A0AAV9QSY7"/>
<keyword evidence="2" id="KW-0964">Secreted</keyword>
<evidence type="ECO:0000313" key="7">
    <source>
        <dbReference type="EMBL" id="KAK5599907.1"/>
    </source>
</evidence>
<organism evidence="7 8">
    <name type="scientific">Crenichthys baileyi</name>
    <name type="common">White River springfish</name>
    <dbReference type="NCBI Taxonomy" id="28760"/>
    <lineage>
        <taxon>Eukaryota</taxon>
        <taxon>Metazoa</taxon>
        <taxon>Chordata</taxon>
        <taxon>Craniata</taxon>
        <taxon>Vertebrata</taxon>
        <taxon>Euteleostomi</taxon>
        <taxon>Actinopterygii</taxon>
        <taxon>Neopterygii</taxon>
        <taxon>Teleostei</taxon>
        <taxon>Neoteleostei</taxon>
        <taxon>Acanthomorphata</taxon>
        <taxon>Ovalentaria</taxon>
        <taxon>Atherinomorphae</taxon>
        <taxon>Cyprinodontiformes</taxon>
        <taxon>Goodeidae</taxon>
        <taxon>Crenichthys</taxon>
    </lineage>
</organism>
<protein>
    <recommendedName>
        <fullName evidence="6">Olfactomedin-like domain-containing protein</fullName>
    </recommendedName>
</protein>
<feature type="signal peptide" evidence="5">
    <location>
        <begin position="1"/>
        <end position="18"/>
    </location>
</feature>
<dbReference type="Proteomes" id="UP001311232">
    <property type="component" value="Unassembled WGS sequence"/>
</dbReference>
<evidence type="ECO:0000259" key="6">
    <source>
        <dbReference type="PROSITE" id="PS51132"/>
    </source>
</evidence>
<evidence type="ECO:0000256" key="1">
    <source>
        <dbReference type="ARBA" id="ARBA00004613"/>
    </source>
</evidence>